<dbReference type="EMBL" id="JAWQEG010004141">
    <property type="protein sequence ID" value="KAK3862850.1"/>
    <property type="molecule type" value="Genomic_DNA"/>
</dbReference>
<sequence length="153" mass="16776">MTVRRVVEEEVVVGGAVRWVEEVVEGTVRWVEEGVEGTVRWVEEGTVRCGGVRSGAGVGVDVVTWEQVWVGVGWFRCGGMRNGQVWAWMGSHLSGASVQLPLHHSRLLPVRPTPTPTPPPPPSSSYHPTWCNIVTASSYPSDLHLDISALHQF</sequence>
<name>A0AAE1EWW8_PETCI</name>
<protein>
    <submittedName>
        <fullName evidence="1">Uncharacterized protein</fullName>
    </submittedName>
</protein>
<organism evidence="1 2">
    <name type="scientific">Petrolisthes cinctipes</name>
    <name type="common">Flat porcelain crab</name>
    <dbReference type="NCBI Taxonomy" id="88211"/>
    <lineage>
        <taxon>Eukaryota</taxon>
        <taxon>Metazoa</taxon>
        <taxon>Ecdysozoa</taxon>
        <taxon>Arthropoda</taxon>
        <taxon>Crustacea</taxon>
        <taxon>Multicrustacea</taxon>
        <taxon>Malacostraca</taxon>
        <taxon>Eumalacostraca</taxon>
        <taxon>Eucarida</taxon>
        <taxon>Decapoda</taxon>
        <taxon>Pleocyemata</taxon>
        <taxon>Anomura</taxon>
        <taxon>Galatheoidea</taxon>
        <taxon>Porcellanidae</taxon>
        <taxon>Petrolisthes</taxon>
    </lineage>
</organism>
<comment type="caution">
    <text evidence="1">The sequence shown here is derived from an EMBL/GenBank/DDBJ whole genome shotgun (WGS) entry which is preliminary data.</text>
</comment>
<gene>
    <name evidence="1" type="ORF">Pcinc_031322</name>
</gene>
<dbReference type="AlphaFoldDB" id="A0AAE1EWW8"/>
<evidence type="ECO:0000313" key="1">
    <source>
        <dbReference type="EMBL" id="KAK3862850.1"/>
    </source>
</evidence>
<evidence type="ECO:0000313" key="2">
    <source>
        <dbReference type="Proteomes" id="UP001286313"/>
    </source>
</evidence>
<accession>A0AAE1EWW8</accession>
<reference evidence="1" key="1">
    <citation type="submission" date="2023-10" db="EMBL/GenBank/DDBJ databases">
        <title>Genome assemblies of two species of porcelain crab, Petrolisthes cinctipes and Petrolisthes manimaculis (Anomura: Porcellanidae).</title>
        <authorList>
            <person name="Angst P."/>
        </authorList>
    </citation>
    <scope>NUCLEOTIDE SEQUENCE</scope>
    <source>
        <strain evidence="1">PB745_01</strain>
        <tissue evidence="1">Gill</tissue>
    </source>
</reference>
<dbReference type="Proteomes" id="UP001286313">
    <property type="component" value="Unassembled WGS sequence"/>
</dbReference>
<proteinExistence type="predicted"/>
<keyword evidence="2" id="KW-1185">Reference proteome</keyword>